<dbReference type="PIRSF" id="PIRSF026631">
    <property type="entry name" value="UCP026631"/>
    <property type="match status" value="1"/>
</dbReference>
<dbReference type="RefSeq" id="WP_010619245.1">
    <property type="nucleotide sequence ID" value="NZ_PUFO01000100.1"/>
</dbReference>
<feature type="transmembrane region" description="Helical" evidence="1">
    <location>
        <begin position="345"/>
        <end position="367"/>
    </location>
</feature>
<feature type="domain" description="YdbS-like PH" evidence="2">
    <location>
        <begin position="390"/>
        <end position="470"/>
    </location>
</feature>
<keyword evidence="4" id="KW-1185">Reference proteome</keyword>
<feature type="transmembrane region" description="Helical" evidence="1">
    <location>
        <begin position="170"/>
        <end position="191"/>
    </location>
</feature>
<evidence type="ECO:0000313" key="3">
    <source>
        <dbReference type="EMBL" id="TDG72154.1"/>
    </source>
</evidence>
<gene>
    <name evidence="3" type="ORF">C5L31_001628</name>
</gene>
<dbReference type="AlphaFoldDB" id="A0A4R5NEI8"/>
<keyword evidence="1" id="KW-0812">Transmembrane</keyword>
<dbReference type="PANTHER" id="PTHR34473:SF2">
    <property type="entry name" value="UPF0699 TRANSMEMBRANE PROTEIN YDBT"/>
    <property type="match status" value="1"/>
</dbReference>
<protein>
    <recommendedName>
        <fullName evidence="2">YdbS-like PH domain-containing protein</fullName>
    </recommendedName>
</protein>
<reference evidence="3 4" key="1">
    <citation type="journal article" date="2019" name="Appl. Microbiol. Biotechnol.">
        <title>Uncovering carbohydrate metabolism through a genotype-phenotype association study of 56 lactic acid bacteria genomes.</title>
        <authorList>
            <person name="Buron-Moles G."/>
            <person name="Chailyan A."/>
            <person name="Dolejs I."/>
            <person name="Forster J."/>
            <person name="Miks M.H."/>
        </authorList>
    </citation>
    <scope>NUCLEOTIDE SEQUENCE [LARGE SCALE GENOMIC DNA]</scope>
    <source>
        <strain evidence="3 4">ATCC 49373</strain>
    </source>
</reference>
<evidence type="ECO:0000259" key="2">
    <source>
        <dbReference type="Pfam" id="PF03703"/>
    </source>
</evidence>
<organism evidence="3 4">
    <name type="scientific">Secundilactobacillus malefermentans</name>
    <dbReference type="NCBI Taxonomy" id="176292"/>
    <lineage>
        <taxon>Bacteria</taxon>
        <taxon>Bacillati</taxon>
        <taxon>Bacillota</taxon>
        <taxon>Bacilli</taxon>
        <taxon>Lactobacillales</taxon>
        <taxon>Lactobacillaceae</taxon>
        <taxon>Secundilactobacillus</taxon>
    </lineage>
</organism>
<dbReference type="InterPro" id="IPR014529">
    <property type="entry name" value="UCP026631"/>
</dbReference>
<evidence type="ECO:0000256" key="1">
    <source>
        <dbReference type="SAM" id="Phobius"/>
    </source>
</evidence>
<feature type="domain" description="YdbS-like PH" evidence="2">
    <location>
        <begin position="65"/>
        <end position="143"/>
    </location>
</feature>
<feature type="domain" description="YdbS-like PH" evidence="2">
    <location>
        <begin position="241"/>
        <end position="300"/>
    </location>
</feature>
<feature type="transmembrane region" description="Helical" evidence="1">
    <location>
        <begin position="12"/>
        <end position="35"/>
    </location>
</feature>
<comment type="caution">
    <text evidence="3">The sequence shown here is derived from an EMBL/GenBank/DDBJ whole genome shotgun (WGS) entry which is preliminary data.</text>
</comment>
<evidence type="ECO:0000313" key="4">
    <source>
        <dbReference type="Proteomes" id="UP000294854"/>
    </source>
</evidence>
<keyword evidence="1" id="KW-1133">Transmembrane helix</keyword>
<feature type="transmembrane region" description="Helical" evidence="1">
    <location>
        <begin position="41"/>
        <end position="60"/>
    </location>
</feature>
<accession>A0A4R5NEI8</accession>
<feature type="transmembrane region" description="Helical" evidence="1">
    <location>
        <begin position="215"/>
        <end position="238"/>
    </location>
</feature>
<dbReference type="Proteomes" id="UP000294854">
    <property type="component" value="Unassembled WGS sequence"/>
</dbReference>
<dbReference type="OrthoDB" id="2195155at2"/>
<sequence length="472" mass="54693">MPKSSRRLHPLAIVLMFVGSIKNWFILGLMLFPVISNFAKQFSFSGFFIYTILILLLFAYDCFRYAFFTYEIGADSLTINSGLIVRKHTHIPFERIQSIEQNQWFFFKPFNLVKLSIETASQSDKAEATLPLVKATVATEIEQRRTQDVPTEVNKVIPALATYQIANRDLNLYALTSLGIIPIFIALSWVYNRVVDVLPSTWQTNAGQSLQKLSFAYLIIVIVVVFVIGLAFSYLNILQKYYHFNLARVGNRLEAERGLFKTNHYSLPINRIQAVSFKQNILRQLLQLTTITTNTASKQDDDDKNENITIMPVIKDNAAFSYLHPFINWVSLDAPKLQKLTPNRYWLFIRNSVATVLIPIFLCLWFLRPWGWLSLLLIPWAMGQGWYSAKSTGWLIENDQLILQTGHWFNRSLTVIPHLNIQSLAFRQSVWMTRTHLAHLTVNVRQGNGNQEVEVRYLPENVVRDIYKWYRQ</sequence>
<dbReference type="InterPro" id="IPR005182">
    <property type="entry name" value="YdbS-like_PH"/>
</dbReference>
<dbReference type="STRING" id="1122149.FD44_GL000506"/>
<dbReference type="EMBL" id="PUFO01000100">
    <property type="protein sequence ID" value="TDG72154.1"/>
    <property type="molecule type" value="Genomic_DNA"/>
</dbReference>
<keyword evidence="1" id="KW-0472">Membrane</keyword>
<proteinExistence type="predicted"/>
<dbReference type="PANTHER" id="PTHR34473">
    <property type="entry name" value="UPF0699 TRANSMEMBRANE PROTEIN YDBS"/>
    <property type="match status" value="1"/>
</dbReference>
<dbReference type="Pfam" id="PF03703">
    <property type="entry name" value="bPH_2"/>
    <property type="match status" value="3"/>
</dbReference>
<name>A0A4R5NEI8_9LACO</name>